<gene>
    <name evidence="2" type="ORF">BB560_003437</name>
</gene>
<dbReference type="STRING" id="133381.A0A2T9ZBZ6"/>
<comment type="caution">
    <text evidence="2">The sequence shown here is derived from an EMBL/GenBank/DDBJ whole genome shotgun (WGS) entry which is preliminary data.</text>
</comment>
<accession>A0A2T9ZBZ6</accession>
<evidence type="ECO:0000256" key="1">
    <source>
        <dbReference type="SAM" id="MobiDB-lite"/>
    </source>
</evidence>
<dbReference type="Pfam" id="PF13650">
    <property type="entry name" value="Asp_protease_2"/>
    <property type="match status" value="1"/>
</dbReference>
<name>A0A2T9ZBZ6_9FUNG</name>
<dbReference type="EMBL" id="MBFS01000603">
    <property type="protein sequence ID" value="PVV02118.1"/>
    <property type="molecule type" value="Genomic_DNA"/>
</dbReference>
<dbReference type="InterPro" id="IPR021109">
    <property type="entry name" value="Peptidase_aspartic_dom_sf"/>
</dbReference>
<feature type="region of interest" description="Disordered" evidence="1">
    <location>
        <begin position="220"/>
        <end position="242"/>
    </location>
</feature>
<dbReference type="CDD" id="cd00303">
    <property type="entry name" value="retropepsin_like"/>
    <property type="match status" value="1"/>
</dbReference>
<dbReference type="AlphaFoldDB" id="A0A2T9ZBZ6"/>
<sequence>MTTYTKISLDIGFSAKITARNIDASGVEKKHHQVELLMGLMQGRATLTRESYYSELDKANHTFYKLKTIRDLIHYFGPRFKQPNSETWLRQNLLDLKQTVSLESYIQEKESIIGSTELTLKAVLERTPTTFIQAKDFAMSYNTKSKTLSSTMKSTEQVQELGNNRMNIDYMKTEIKKNAEGITTLFVKKNSNYKPRIVYAILMYQELQQTKFVAARNQTSDLTDPGCPDEPKGYNADSHSEFETSNIEDIRVETKMLQIDSNTIKTGEDQTSLDTKHSTDNRPVVDAKISNTPVSVLLDSGATTNFVSNGLIKNLKLKTYPTPTASIILANGSSQRSTCKAKMLLNFGNKEF</sequence>
<proteinExistence type="predicted"/>
<dbReference type="SUPFAM" id="SSF50630">
    <property type="entry name" value="Acid proteases"/>
    <property type="match status" value="1"/>
</dbReference>
<reference evidence="2 3" key="1">
    <citation type="journal article" date="2018" name="MBio">
        <title>Comparative Genomics Reveals the Core Gene Toolbox for the Fungus-Insect Symbiosis.</title>
        <authorList>
            <person name="Wang Y."/>
            <person name="Stata M."/>
            <person name="Wang W."/>
            <person name="Stajich J.E."/>
            <person name="White M.M."/>
            <person name="Moncalvo J.M."/>
        </authorList>
    </citation>
    <scope>NUCLEOTIDE SEQUENCE [LARGE SCALE GENOMIC DNA]</scope>
    <source>
        <strain evidence="2 3">SC-DP-2</strain>
    </source>
</reference>
<keyword evidence="3" id="KW-1185">Reference proteome</keyword>
<organism evidence="2 3">
    <name type="scientific">Smittium megazygosporum</name>
    <dbReference type="NCBI Taxonomy" id="133381"/>
    <lineage>
        <taxon>Eukaryota</taxon>
        <taxon>Fungi</taxon>
        <taxon>Fungi incertae sedis</taxon>
        <taxon>Zoopagomycota</taxon>
        <taxon>Kickxellomycotina</taxon>
        <taxon>Harpellomycetes</taxon>
        <taxon>Harpellales</taxon>
        <taxon>Legeriomycetaceae</taxon>
        <taxon>Smittium</taxon>
    </lineage>
</organism>
<evidence type="ECO:0000313" key="3">
    <source>
        <dbReference type="Proteomes" id="UP000245609"/>
    </source>
</evidence>
<protein>
    <recommendedName>
        <fullName evidence="4">Ty3 transposon capsid-like protein domain-containing protein</fullName>
    </recommendedName>
</protein>
<evidence type="ECO:0008006" key="4">
    <source>
        <dbReference type="Google" id="ProtNLM"/>
    </source>
</evidence>
<evidence type="ECO:0000313" key="2">
    <source>
        <dbReference type="EMBL" id="PVV02118.1"/>
    </source>
</evidence>
<dbReference type="Proteomes" id="UP000245609">
    <property type="component" value="Unassembled WGS sequence"/>
</dbReference>
<dbReference type="Gene3D" id="2.40.70.10">
    <property type="entry name" value="Acid Proteases"/>
    <property type="match status" value="1"/>
</dbReference>